<dbReference type="EMBL" id="CM042061">
    <property type="protein sequence ID" value="KAI3673299.1"/>
    <property type="molecule type" value="Genomic_DNA"/>
</dbReference>
<organism evidence="1 2">
    <name type="scientific">Arctium lappa</name>
    <name type="common">Greater burdock</name>
    <name type="synonym">Lappa major</name>
    <dbReference type="NCBI Taxonomy" id="4217"/>
    <lineage>
        <taxon>Eukaryota</taxon>
        <taxon>Viridiplantae</taxon>
        <taxon>Streptophyta</taxon>
        <taxon>Embryophyta</taxon>
        <taxon>Tracheophyta</taxon>
        <taxon>Spermatophyta</taxon>
        <taxon>Magnoliopsida</taxon>
        <taxon>eudicotyledons</taxon>
        <taxon>Gunneridae</taxon>
        <taxon>Pentapetalae</taxon>
        <taxon>asterids</taxon>
        <taxon>campanulids</taxon>
        <taxon>Asterales</taxon>
        <taxon>Asteraceae</taxon>
        <taxon>Carduoideae</taxon>
        <taxon>Cardueae</taxon>
        <taxon>Arctiinae</taxon>
        <taxon>Arctium</taxon>
    </lineage>
</organism>
<gene>
    <name evidence="1" type="ORF">L6452_39416</name>
</gene>
<dbReference type="Proteomes" id="UP001055879">
    <property type="component" value="Linkage Group LG15"/>
</dbReference>
<comment type="caution">
    <text evidence="1">The sequence shown here is derived from an EMBL/GenBank/DDBJ whole genome shotgun (WGS) entry which is preliminary data.</text>
</comment>
<sequence>MLSTILSKYNIQHKVSMTYHPQTNGLAELSNREIKSILEKVVKPDRKDWSLKLDDALWAYRTAFKTPLDMSPYKLVFGKACHLPLELEYKAFWAIKELNLSEDAAGRKRKLQLSELEELRYHAYENAKNFKEKTKLWHDRRINQRTFEKDQQVLLFNSRLKLFPGKLKSRWSGPFTIFEVVSTVDSECPLPLLGGKAY</sequence>
<accession>A0ACB8XST9</accession>
<evidence type="ECO:0000313" key="2">
    <source>
        <dbReference type="Proteomes" id="UP001055879"/>
    </source>
</evidence>
<evidence type="ECO:0000313" key="1">
    <source>
        <dbReference type="EMBL" id="KAI3673299.1"/>
    </source>
</evidence>
<name>A0ACB8XST9_ARCLA</name>
<protein>
    <submittedName>
        <fullName evidence="1">Uncharacterized protein</fullName>
    </submittedName>
</protein>
<reference evidence="2" key="1">
    <citation type="journal article" date="2022" name="Mol. Ecol. Resour.">
        <title>The genomes of chicory, endive, great burdock and yacon provide insights into Asteraceae palaeo-polyploidization history and plant inulin production.</title>
        <authorList>
            <person name="Fan W."/>
            <person name="Wang S."/>
            <person name="Wang H."/>
            <person name="Wang A."/>
            <person name="Jiang F."/>
            <person name="Liu H."/>
            <person name="Zhao H."/>
            <person name="Xu D."/>
            <person name="Zhang Y."/>
        </authorList>
    </citation>
    <scope>NUCLEOTIDE SEQUENCE [LARGE SCALE GENOMIC DNA]</scope>
    <source>
        <strain evidence="2">cv. Niubang</strain>
    </source>
</reference>
<keyword evidence="2" id="KW-1185">Reference proteome</keyword>
<reference evidence="1 2" key="2">
    <citation type="journal article" date="2022" name="Mol. Ecol. Resour.">
        <title>The genomes of chicory, endive, great burdock and yacon provide insights into Asteraceae paleo-polyploidization history and plant inulin production.</title>
        <authorList>
            <person name="Fan W."/>
            <person name="Wang S."/>
            <person name="Wang H."/>
            <person name="Wang A."/>
            <person name="Jiang F."/>
            <person name="Liu H."/>
            <person name="Zhao H."/>
            <person name="Xu D."/>
            <person name="Zhang Y."/>
        </authorList>
    </citation>
    <scope>NUCLEOTIDE SEQUENCE [LARGE SCALE GENOMIC DNA]</scope>
    <source>
        <strain evidence="2">cv. Niubang</strain>
    </source>
</reference>
<proteinExistence type="predicted"/>